<evidence type="ECO:0000256" key="24">
    <source>
        <dbReference type="RuleBase" id="RU363065"/>
    </source>
</evidence>
<dbReference type="PANTHER" id="PTHR34299">
    <property type="entry name" value="DIACYLGLYCEROL KINASE"/>
    <property type="match status" value="1"/>
</dbReference>
<evidence type="ECO:0000256" key="11">
    <source>
        <dbReference type="ARBA" id="ARBA00022741"/>
    </source>
</evidence>
<feature type="binding site" evidence="23">
    <location>
        <position position="94"/>
    </location>
    <ligand>
        <name>a divalent metal cation</name>
        <dbReference type="ChEBI" id="CHEBI:60240"/>
    </ligand>
</feature>
<evidence type="ECO:0000256" key="22">
    <source>
        <dbReference type="PIRSR" id="PIRSR600829-3"/>
    </source>
</evidence>
<evidence type="ECO:0000256" key="6">
    <source>
        <dbReference type="ARBA" id="ARBA00022516"/>
    </source>
</evidence>
<dbReference type="InterPro" id="IPR033718">
    <property type="entry name" value="DAGK_prok"/>
</dbReference>
<dbReference type="Proteomes" id="UP000187526">
    <property type="component" value="Unassembled WGS sequence"/>
</dbReference>
<keyword evidence="7 24" id="KW-0997">Cell inner membrane</keyword>
<name>A0A1R1I4L0_9RHOO</name>
<comment type="caution">
    <text evidence="25">The sequence shown here is derived from an EMBL/GenBank/DDBJ whole genome shotgun (WGS) entry which is preliminary data.</text>
</comment>
<keyword evidence="5" id="KW-1003">Cell membrane</keyword>
<evidence type="ECO:0000256" key="2">
    <source>
        <dbReference type="ARBA" id="ARBA00005967"/>
    </source>
</evidence>
<keyword evidence="9 24" id="KW-0812">Transmembrane</keyword>
<evidence type="ECO:0000313" key="26">
    <source>
        <dbReference type="Proteomes" id="UP000187526"/>
    </source>
</evidence>
<dbReference type="OrthoDB" id="9796011at2"/>
<proteinExistence type="inferred from homology"/>
<evidence type="ECO:0000256" key="21">
    <source>
        <dbReference type="PIRSR" id="PIRSR600829-2"/>
    </source>
</evidence>
<keyword evidence="12 24" id="KW-0418">Kinase</keyword>
<keyword evidence="8 24" id="KW-0808">Transferase</keyword>
<keyword evidence="15 24" id="KW-1133">Transmembrane helix</keyword>
<evidence type="ECO:0000313" key="25">
    <source>
        <dbReference type="EMBL" id="OMG53574.1"/>
    </source>
</evidence>
<evidence type="ECO:0000256" key="8">
    <source>
        <dbReference type="ARBA" id="ARBA00022679"/>
    </source>
</evidence>
<evidence type="ECO:0000256" key="12">
    <source>
        <dbReference type="ARBA" id="ARBA00022777"/>
    </source>
</evidence>
<keyword evidence="14 23" id="KW-0460">Magnesium</keyword>
<feature type="binding site" evidence="22">
    <location>
        <position position="46"/>
    </location>
    <ligand>
        <name>ATP</name>
        <dbReference type="ChEBI" id="CHEBI:30616"/>
    </ligand>
</feature>
<feature type="binding site" evidence="23">
    <location>
        <position position="46"/>
    </location>
    <ligand>
        <name>a divalent metal cation</name>
        <dbReference type="ChEBI" id="CHEBI:60240"/>
    </ligand>
</feature>
<evidence type="ECO:0000256" key="19">
    <source>
        <dbReference type="ARBA" id="ARBA00023264"/>
    </source>
</evidence>
<organism evidence="25 26">
    <name type="scientific">Azonexus hydrophilus</name>
    <dbReference type="NCBI Taxonomy" id="418702"/>
    <lineage>
        <taxon>Bacteria</taxon>
        <taxon>Pseudomonadati</taxon>
        <taxon>Pseudomonadota</taxon>
        <taxon>Betaproteobacteria</taxon>
        <taxon>Rhodocyclales</taxon>
        <taxon>Azonexaceae</taxon>
        <taxon>Azonexus</taxon>
    </lineage>
</organism>
<feature type="transmembrane region" description="Helical" evidence="24">
    <location>
        <begin position="68"/>
        <end position="93"/>
    </location>
</feature>
<dbReference type="PANTHER" id="PTHR34299:SF1">
    <property type="entry name" value="DIACYLGLYCEROL KINASE"/>
    <property type="match status" value="1"/>
</dbReference>
<comment type="function">
    <text evidence="24">Catalyzes the ATP-dependent phosphorylation of sn-l,2-diacylglycerol (DAG) to phosphatidic acid. Involved in the recycling of diacylglycerol produced as a by-product during membrane-derived oligosaccharide (MDO) biosynthesis.</text>
</comment>
<feature type="binding site" evidence="21">
    <location>
        <position position="116"/>
    </location>
    <ligand>
        <name>substrate</name>
    </ligand>
</feature>
<dbReference type="Pfam" id="PF01219">
    <property type="entry name" value="DAGK_prokar"/>
    <property type="match status" value="1"/>
</dbReference>
<feature type="binding site" evidence="22">
    <location>
        <begin position="112"/>
        <end position="113"/>
    </location>
    <ligand>
        <name>ATP</name>
        <dbReference type="ChEBI" id="CHEBI:30616"/>
    </ligand>
</feature>
<evidence type="ECO:0000256" key="17">
    <source>
        <dbReference type="ARBA" id="ARBA00023136"/>
    </source>
</evidence>
<feature type="binding site" evidence="21">
    <location>
        <begin position="65"/>
        <end position="68"/>
    </location>
    <ligand>
        <name>substrate</name>
    </ligand>
</feature>
<keyword evidence="19 24" id="KW-1208">Phospholipid metabolism</keyword>
<dbReference type="AlphaFoldDB" id="A0A1R1I4L0"/>
<feature type="binding site" evidence="22">
    <location>
        <position position="34"/>
    </location>
    <ligand>
        <name>ATP</name>
        <dbReference type="ChEBI" id="CHEBI:30616"/>
    </ligand>
</feature>
<evidence type="ECO:0000256" key="7">
    <source>
        <dbReference type="ARBA" id="ARBA00022519"/>
    </source>
</evidence>
<keyword evidence="16 24" id="KW-0443">Lipid metabolism</keyword>
<evidence type="ECO:0000256" key="4">
    <source>
        <dbReference type="ARBA" id="ARBA00017575"/>
    </source>
</evidence>
<dbReference type="RefSeq" id="WP_076094388.1">
    <property type="nucleotide sequence ID" value="NZ_MTHD01000003.1"/>
</dbReference>
<evidence type="ECO:0000256" key="20">
    <source>
        <dbReference type="PIRSR" id="PIRSR600829-1"/>
    </source>
</evidence>
<feature type="binding site" evidence="21">
    <location>
        <begin position="48"/>
        <end position="52"/>
    </location>
    <ligand>
        <name>substrate</name>
    </ligand>
</feature>
<dbReference type="GO" id="GO:0046872">
    <property type="term" value="F:metal ion binding"/>
    <property type="evidence" value="ECO:0007669"/>
    <property type="project" value="UniProtKB-KW"/>
</dbReference>
<dbReference type="InterPro" id="IPR036945">
    <property type="entry name" value="DAGK_sf"/>
</dbReference>
<feature type="binding site" evidence="22">
    <location>
        <position position="94"/>
    </location>
    <ligand>
        <name>ATP</name>
        <dbReference type="ChEBI" id="CHEBI:30616"/>
    </ligand>
</feature>
<feature type="binding site" evidence="21">
    <location>
        <position position="27"/>
    </location>
    <ligand>
        <name>substrate</name>
    </ligand>
</feature>
<protein>
    <recommendedName>
        <fullName evidence="4 24">Diacylglycerol kinase</fullName>
        <ecNumber evidence="3 24">2.7.1.107</ecNumber>
    </recommendedName>
</protein>
<evidence type="ECO:0000256" key="15">
    <source>
        <dbReference type="ARBA" id="ARBA00022989"/>
    </source>
</evidence>
<sequence>MQQPAPEELGLDPANESPFKGKTGLRRVWNAFNYSLDGLKAAYLCEDAFRQETWLALLLIPLALWLPVGWLATGLLIASVLLVLVVELLNSAIEAVVDRVSLENHRLAKRAKDIGSAAVLVSLLLVFVVWGSVLLEFS</sequence>
<keyword evidence="6" id="KW-0444">Lipid biosynthesis</keyword>
<keyword evidence="10 23" id="KW-0479">Metal-binding</keyword>
<dbReference type="EC" id="2.7.1.107" evidence="3 24"/>
<evidence type="ECO:0000256" key="1">
    <source>
        <dbReference type="ARBA" id="ARBA00004429"/>
    </source>
</evidence>
<evidence type="ECO:0000256" key="16">
    <source>
        <dbReference type="ARBA" id="ARBA00023098"/>
    </source>
</evidence>
<comment type="similarity">
    <text evidence="2 24">Belongs to the bacterial diacylglycerol kinase family.</text>
</comment>
<feature type="binding site" evidence="22">
    <location>
        <position position="27"/>
    </location>
    <ligand>
        <name>ATP</name>
        <dbReference type="ChEBI" id="CHEBI:30616"/>
    </ligand>
</feature>
<dbReference type="STRING" id="418702.BJN45_09000"/>
<accession>A0A1R1I4L0</accession>
<evidence type="ECO:0000256" key="23">
    <source>
        <dbReference type="PIRSR" id="PIRSR600829-4"/>
    </source>
</evidence>
<keyword evidence="11 22" id="KW-0547">Nucleotide-binding</keyword>
<evidence type="ECO:0000256" key="5">
    <source>
        <dbReference type="ARBA" id="ARBA00022475"/>
    </source>
</evidence>
<dbReference type="GO" id="GO:0005886">
    <property type="term" value="C:plasma membrane"/>
    <property type="evidence" value="ECO:0007669"/>
    <property type="project" value="UniProtKB-SubCell"/>
</dbReference>
<evidence type="ECO:0000256" key="10">
    <source>
        <dbReference type="ARBA" id="ARBA00022723"/>
    </source>
</evidence>
<comment type="cofactor">
    <cofactor evidence="23">
        <name>Mg(2+)</name>
        <dbReference type="ChEBI" id="CHEBI:18420"/>
    </cofactor>
    <text evidence="23">Mn(2+), Zn(2+), Cd(2+) and Co(2+) support activity to lesser extents.</text>
</comment>
<reference evidence="25 26" key="1">
    <citation type="submission" date="2016-10" db="EMBL/GenBank/DDBJ databases">
        <title>Alkaliphiles isolated from bioreactors.</title>
        <authorList>
            <person name="Salah Z."/>
            <person name="Rout S.P."/>
            <person name="Humphreys P.N."/>
        </authorList>
    </citation>
    <scope>NUCLEOTIDE SEQUENCE [LARGE SCALE GENOMIC DNA]</scope>
    <source>
        <strain evidence="25 26">ZS02</strain>
    </source>
</reference>
<dbReference type="GO" id="GO:0005524">
    <property type="term" value="F:ATP binding"/>
    <property type="evidence" value="ECO:0007669"/>
    <property type="project" value="UniProtKB-KW"/>
</dbReference>
<dbReference type="InterPro" id="IPR000829">
    <property type="entry name" value="DAGK"/>
</dbReference>
<feature type="active site" description="Proton acceptor" evidence="20">
    <location>
        <position position="87"/>
    </location>
</feature>
<evidence type="ECO:0000256" key="9">
    <source>
        <dbReference type="ARBA" id="ARBA00022692"/>
    </source>
</evidence>
<keyword evidence="26" id="KW-1185">Reference proteome</keyword>
<keyword evidence="17 24" id="KW-0472">Membrane</keyword>
<dbReference type="CDD" id="cd14264">
    <property type="entry name" value="DAGK_IM"/>
    <property type="match status" value="1"/>
</dbReference>
<evidence type="ECO:0000256" key="18">
    <source>
        <dbReference type="ARBA" id="ARBA00023209"/>
    </source>
</evidence>
<comment type="subcellular location">
    <subcellularLocation>
        <location evidence="1 24">Cell inner membrane</location>
        <topology evidence="1 24">Multi-pass membrane protein</topology>
    </subcellularLocation>
</comment>
<keyword evidence="13 22" id="KW-0067">ATP-binding</keyword>
<feature type="binding site" evidence="21">
    <location>
        <position position="87"/>
    </location>
    <ligand>
        <name>substrate</name>
    </ligand>
</feature>
<feature type="transmembrane region" description="Helical" evidence="24">
    <location>
        <begin position="114"/>
        <end position="135"/>
    </location>
</feature>
<comment type="catalytic activity">
    <reaction evidence="24">
        <text>a 1,2-diacyl-sn-glycerol + ATP = a 1,2-diacyl-sn-glycero-3-phosphate + ADP + H(+)</text>
        <dbReference type="Rhea" id="RHEA:10272"/>
        <dbReference type="ChEBI" id="CHEBI:15378"/>
        <dbReference type="ChEBI" id="CHEBI:17815"/>
        <dbReference type="ChEBI" id="CHEBI:30616"/>
        <dbReference type="ChEBI" id="CHEBI:58608"/>
        <dbReference type="ChEBI" id="CHEBI:456216"/>
        <dbReference type="EC" id="2.7.1.107"/>
    </reaction>
</comment>
<keyword evidence="18" id="KW-0594">Phospholipid biosynthesis</keyword>
<dbReference type="EMBL" id="MTHD01000003">
    <property type="protein sequence ID" value="OMG53574.1"/>
    <property type="molecule type" value="Genomic_DNA"/>
</dbReference>
<dbReference type="PROSITE" id="PS01069">
    <property type="entry name" value="DAGK_PROKAR"/>
    <property type="match status" value="1"/>
</dbReference>
<comment type="caution">
    <text evidence="24">Lacks conserved residue(s) required for the propagation of feature annotation.</text>
</comment>
<feature type="binding site" evidence="22">
    <location>
        <begin position="103"/>
        <end position="105"/>
    </location>
    <ligand>
        <name>ATP</name>
        <dbReference type="ChEBI" id="CHEBI:30616"/>
    </ligand>
</feature>
<evidence type="ECO:0000256" key="14">
    <source>
        <dbReference type="ARBA" id="ARBA00022842"/>
    </source>
</evidence>
<gene>
    <name evidence="25" type="ORF">BJN45_09000</name>
</gene>
<dbReference type="GO" id="GO:0006654">
    <property type="term" value="P:phosphatidic acid biosynthetic process"/>
    <property type="evidence" value="ECO:0007669"/>
    <property type="project" value="InterPro"/>
</dbReference>
<dbReference type="Gene3D" id="1.10.287.3610">
    <property type="match status" value="1"/>
</dbReference>
<evidence type="ECO:0000256" key="3">
    <source>
        <dbReference type="ARBA" id="ARBA00012133"/>
    </source>
</evidence>
<evidence type="ECO:0000256" key="13">
    <source>
        <dbReference type="ARBA" id="ARBA00022840"/>
    </source>
</evidence>
<dbReference type="GO" id="GO:0004143">
    <property type="term" value="F:ATP-dependent diacylglycerol kinase activity"/>
    <property type="evidence" value="ECO:0007669"/>
    <property type="project" value="UniProtKB-EC"/>
</dbReference>